<keyword evidence="4" id="KW-0520">NAD</keyword>
<dbReference type="InterPro" id="IPR000683">
    <property type="entry name" value="Gfo/Idh/MocA-like_OxRdtase_N"/>
</dbReference>
<comment type="caution">
    <text evidence="8">The sequence shown here is derived from an EMBL/GenBank/DDBJ whole genome shotgun (WGS) entry which is preliminary data.</text>
</comment>
<name>A0ABS3M791_9BACT</name>
<dbReference type="InterPro" id="IPR050463">
    <property type="entry name" value="Gfo/Idh/MocA_oxidrdct_glycsds"/>
</dbReference>
<dbReference type="Pfam" id="PF21252">
    <property type="entry name" value="Glyco_hydro_109_C"/>
    <property type="match status" value="1"/>
</dbReference>
<evidence type="ECO:0000259" key="7">
    <source>
        <dbReference type="Pfam" id="PF21252"/>
    </source>
</evidence>
<evidence type="ECO:0000256" key="5">
    <source>
        <dbReference type="ARBA" id="ARBA00023295"/>
    </source>
</evidence>
<keyword evidence="9" id="KW-1185">Reference proteome</keyword>
<keyword evidence="5" id="KW-0326">Glycosidase</keyword>
<dbReference type="EMBL" id="JAERMS010000033">
    <property type="protein sequence ID" value="MBO1364004.1"/>
    <property type="molecule type" value="Genomic_DNA"/>
</dbReference>
<keyword evidence="3" id="KW-0378">Hydrolase</keyword>
<evidence type="ECO:0000259" key="6">
    <source>
        <dbReference type="Pfam" id="PF01408"/>
    </source>
</evidence>
<feature type="domain" description="Glycosyl hydrolase 109 C-terminal" evidence="7">
    <location>
        <begin position="159"/>
        <end position="297"/>
    </location>
</feature>
<dbReference type="Gene3D" id="3.40.50.720">
    <property type="entry name" value="NAD(P)-binding Rossmann-like Domain"/>
    <property type="match status" value="1"/>
</dbReference>
<protein>
    <submittedName>
        <fullName evidence="8">Gfo/Idh/MocA family oxidoreductase</fullName>
    </submittedName>
</protein>
<dbReference type="Gene3D" id="3.30.360.10">
    <property type="entry name" value="Dihydrodipicolinate Reductase, domain 2"/>
    <property type="match status" value="1"/>
</dbReference>
<comment type="similarity">
    <text evidence="2">Belongs to the Gfo/Idh/MocA family. Glycosyl hydrolase 109 subfamily.</text>
</comment>
<evidence type="ECO:0000313" key="9">
    <source>
        <dbReference type="Proteomes" id="UP000664265"/>
    </source>
</evidence>
<comment type="cofactor">
    <cofactor evidence="1">
        <name>NAD(+)</name>
        <dbReference type="ChEBI" id="CHEBI:57540"/>
    </cofactor>
</comment>
<evidence type="ECO:0000256" key="4">
    <source>
        <dbReference type="ARBA" id="ARBA00023027"/>
    </source>
</evidence>
<evidence type="ECO:0000256" key="1">
    <source>
        <dbReference type="ARBA" id="ARBA00001911"/>
    </source>
</evidence>
<dbReference type="SUPFAM" id="SSF51735">
    <property type="entry name" value="NAD(P)-binding Rossmann-fold domains"/>
    <property type="match status" value="1"/>
</dbReference>
<dbReference type="PANTHER" id="PTHR43818:SF1">
    <property type="entry name" value="GLYCOSYL HYDROLASE FAMILY 109 PROTEIN"/>
    <property type="match status" value="1"/>
</dbReference>
<gene>
    <name evidence="8" type="ORF">JHU38_09520</name>
</gene>
<sequence>MNNTESHQSSHVLALRCAPISVVRIAFIGLGHRGRQSLGNYMYLDGVVIRALCDLRQENRDAAREILKSHHKPMPDEYGGADDWKAVCRRDDIDLVYICTSIRWHADIAVYAMEHGKHVACEVPIANTIADCWRIVDAAERYRRHCMMLENCCYDRFEMAALHLCSQGIVGEITHAEGSYVHDLRNIDFTKRPDYIGHWLTTGNPYPTHGLGPLCQTMNIHRGDRLERLVSVSNGQFNYPEVAGRDMTSECRLGNMNTTILTTLKGKTIVLQHDISSPRPYERRYLLSGTQGFIEKGSHGRMQSLIPGADEINEQEAFFARYDHPFYQTHGEQARQIGFHGGMDFMMDYRLIHCLRQGLPLDMDVYDAVEWSSLVELTSLSVRQGSVPVEIPDFTRGAWNELPRLTFAP</sequence>
<accession>A0ABS3M791</accession>
<reference evidence="8 9" key="1">
    <citation type="submission" date="2021-01" db="EMBL/GenBank/DDBJ databases">
        <title>Prevotella A2931 sp. nov.</title>
        <authorList>
            <person name="Buhl M."/>
            <person name="Oberhettinger P."/>
        </authorList>
    </citation>
    <scope>NUCLEOTIDE SEQUENCE [LARGE SCALE GENOMIC DNA]</scope>
    <source>
        <strain evidence="8 9">A2931</strain>
    </source>
</reference>
<feature type="domain" description="Gfo/Idh/MocA-like oxidoreductase N-terminal" evidence="6">
    <location>
        <begin position="23"/>
        <end position="147"/>
    </location>
</feature>
<dbReference type="RefSeq" id="WP_107582073.1">
    <property type="nucleotide sequence ID" value="NZ_JAERMS010000033.1"/>
</dbReference>
<dbReference type="Proteomes" id="UP000664265">
    <property type="component" value="Unassembled WGS sequence"/>
</dbReference>
<evidence type="ECO:0000256" key="3">
    <source>
        <dbReference type="ARBA" id="ARBA00022801"/>
    </source>
</evidence>
<dbReference type="Pfam" id="PF01408">
    <property type="entry name" value="GFO_IDH_MocA"/>
    <property type="match status" value="1"/>
</dbReference>
<evidence type="ECO:0000313" key="8">
    <source>
        <dbReference type="EMBL" id="MBO1364004.1"/>
    </source>
</evidence>
<dbReference type="InterPro" id="IPR036291">
    <property type="entry name" value="NAD(P)-bd_dom_sf"/>
</dbReference>
<dbReference type="PANTHER" id="PTHR43818">
    <property type="entry name" value="BCDNA.GH03377"/>
    <property type="match status" value="1"/>
</dbReference>
<proteinExistence type="inferred from homology"/>
<evidence type="ECO:0000256" key="2">
    <source>
        <dbReference type="ARBA" id="ARBA00009329"/>
    </source>
</evidence>
<organism evidence="8 9">
    <name type="scientific">Prevotella illustrans</name>
    <dbReference type="NCBI Taxonomy" id="2800387"/>
    <lineage>
        <taxon>Bacteria</taxon>
        <taxon>Pseudomonadati</taxon>
        <taxon>Bacteroidota</taxon>
        <taxon>Bacteroidia</taxon>
        <taxon>Bacteroidales</taxon>
        <taxon>Prevotellaceae</taxon>
        <taxon>Prevotella</taxon>
    </lineage>
</organism>
<dbReference type="InterPro" id="IPR049303">
    <property type="entry name" value="Glyco_hydro_109_C"/>
</dbReference>